<feature type="compositionally biased region" description="Basic and acidic residues" evidence="1">
    <location>
        <begin position="141"/>
        <end position="157"/>
    </location>
</feature>
<feature type="compositionally biased region" description="Polar residues" evidence="1">
    <location>
        <begin position="369"/>
        <end position="388"/>
    </location>
</feature>
<name>A0A4S4N7Y3_9APHY</name>
<dbReference type="GO" id="GO:0003723">
    <property type="term" value="F:RNA binding"/>
    <property type="evidence" value="ECO:0007669"/>
    <property type="project" value="InterPro"/>
</dbReference>
<comment type="caution">
    <text evidence="3">The sequence shown here is derived from an EMBL/GenBank/DDBJ whole genome shotgun (WGS) entry which is preliminary data.</text>
</comment>
<sequence>MSVATRNPFALLDGPYLFLYASFILPLTFFSHRDPIQSSPLPVDETPSPSAPQVQAPKAESNAVAQPTRGTQRGRGGARGGRYYQRGGARAPGSGDNADAPAADDAAGDANKKRFDGEGRGRGRGRGRGDRGRGGRGGARPFDRHSATGKTDSDKKVHQGWGGDEGGSELKAEDAGAADAVVDATAADAWGTAATEPAVDAWGTGETPAAEGETAAAAAEGDKPAAEGRRGRNRDERNRDEREPEEEDNTLTLEQYIKQQKEKDLDLVPKLETRKANEGDDSIWKDAVAITKKDEDEDAYFVGKAKTTTKTRAKKEDKVFLEIDARFERPARGGGRGRGGDRGDRGDRGGDRGDRGRGGRGRGGRGRPNGNSTPALNVDDQTAFPSLA</sequence>
<dbReference type="InterPro" id="IPR039764">
    <property type="entry name" value="HABP4/SERBP1-like"/>
</dbReference>
<feature type="compositionally biased region" description="Low complexity" evidence="1">
    <location>
        <begin position="81"/>
        <end position="109"/>
    </location>
</feature>
<feature type="region of interest" description="Disordered" evidence="1">
    <location>
        <begin position="322"/>
        <end position="388"/>
    </location>
</feature>
<evidence type="ECO:0000256" key="1">
    <source>
        <dbReference type="SAM" id="MobiDB-lite"/>
    </source>
</evidence>
<dbReference type="PANTHER" id="PTHR12299:SF17">
    <property type="entry name" value="AT19571P-RELATED"/>
    <property type="match status" value="1"/>
</dbReference>
<dbReference type="GO" id="GO:0005634">
    <property type="term" value="C:nucleus"/>
    <property type="evidence" value="ECO:0007669"/>
    <property type="project" value="TreeGrafter"/>
</dbReference>
<dbReference type="OrthoDB" id="5390558at2759"/>
<feature type="compositionally biased region" description="Low complexity" evidence="1">
    <location>
        <begin position="175"/>
        <end position="219"/>
    </location>
</feature>
<evidence type="ECO:0000259" key="2">
    <source>
        <dbReference type="SMART" id="SM01233"/>
    </source>
</evidence>
<reference evidence="3 4" key="1">
    <citation type="submission" date="2019-02" db="EMBL/GenBank/DDBJ databases">
        <title>Genome sequencing of the rare red list fungi Antrodiella citrinella (Flaviporus citrinellus).</title>
        <authorList>
            <person name="Buettner E."/>
            <person name="Kellner H."/>
        </authorList>
    </citation>
    <scope>NUCLEOTIDE SEQUENCE [LARGE SCALE GENOMIC DNA]</scope>
    <source>
        <strain evidence="3 4">DSM 108506</strain>
    </source>
</reference>
<dbReference type="InterPro" id="IPR006861">
    <property type="entry name" value="HABP4_PAIRBP1-bd"/>
</dbReference>
<proteinExistence type="predicted"/>
<feature type="region of interest" description="Disordered" evidence="1">
    <location>
        <begin position="40"/>
        <end position="264"/>
    </location>
</feature>
<dbReference type="Pfam" id="PF04774">
    <property type="entry name" value="HABP4_PAI-RBP1"/>
    <property type="match status" value="1"/>
</dbReference>
<accession>A0A4S4N7Y3</accession>
<dbReference type="PANTHER" id="PTHR12299">
    <property type="entry name" value="HYALURONIC ACID-BINDING PROTEIN 4"/>
    <property type="match status" value="1"/>
</dbReference>
<keyword evidence="4" id="KW-1185">Reference proteome</keyword>
<feature type="domain" description="Hyaluronan/mRNA-binding protein" evidence="2">
    <location>
        <begin position="138"/>
        <end position="279"/>
    </location>
</feature>
<dbReference type="SMART" id="SM01233">
    <property type="entry name" value="HABP4_PAI-RBP1"/>
    <property type="match status" value="1"/>
</dbReference>
<organism evidence="3 4">
    <name type="scientific">Antrodiella citrinella</name>
    <dbReference type="NCBI Taxonomy" id="2447956"/>
    <lineage>
        <taxon>Eukaryota</taxon>
        <taxon>Fungi</taxon>
        <taxon>Dikarya</taxon>
        <taxon>Basidiomycota</taxon>
        <taxon>Agaricomycotina</taxon>
        <taxon>Agaricomycetes</taxon>
        <taxon>Polyporales</taxon>
        <taxon>Steccherinaceae</taxon>
        <taxon>Antrodiella</taxon>
    </lineage>
</organism>
<dbReference type="Gene3D" id="6.10.140.1040">
    <property type="match status" value="2"/>
</dbReference>
<feature type="compositionally biased region" description="Basic and acidic residues" evidence="1">
    <location>
        <begin position="322"/>
        <end position="331"/>
    </location>
</feature>
<feature type="compositionally biased region" description="Basic and acidic residues" evidence="1">
    <location>
        <begin position="220"/>
        <end position="242"/>
    </location>
</feature>
<dbReference type="GO" id="GO:0005737">
    <property type="term" value="C:cytoplasm"/>
    <property type="evidence" value="ECO:0007669"/>
    <property type="project" value="TreeGrafter"/>
</dbReference>
<dbReference type="AlphaFoldDB" id="A0A4S4N7Y3"/>
<dbReference type="Proteomes" id="UP000308730">
    <property type="component" value="Unassembled WGS sequence"/>
</dbReference>
<evidence type="ECO:0000313" key="3">
    <source>
        <dbReference type="EMBL" id="THH34071.1"/>
    </source>
</evidence>
<feature type="compositionally biased region" description="Basic and acidic residues" evidence="1">
    <location>
        <begin position="338"/>
        <end position="357"/>
    </location>
</feature>
<feature type="compositionally biased region" description="Basic and acidic residues" evidence="1">
    <location>
        <begin position="110"/>
        <end position="133"/>
    </location>
</feature>
<gene>
    <name evidence="3" type="ORF">EUX98_g58</name>
</gene>
<evidence type="ECO:0000313" key="4">
    <source>
        <dbReference type="Proteomes" id="UP000308730"/>
    </source>
</evidence>
<dbReference type="EMBL" id="SGPM01000001">
    <property type="protein sequence ID" value="THH34071.1"/>
    <property type="molecule type" value="Genomic_DNA"/>
</dbReference>
<protein>
    <recommendedName>
        <fullName evidence="2">Hyaluronan/mRNA-binding protein domain-containing protein</fullName>
    </recommendedName>
</protein>